<dbReference type="PANTHER" id="PTHR31513">
    <property type="entry name" value="EPHRIN TYPE-B RECEPTOR"/>
    <property type="match status" value="1"/>
</dbReference>
<evidence type="ECO:0000256" key="1">
    <source>
        <dbReference type="SAM" id="Phobius"/>
    </source>
</evidence>
<evidence type="ECO:0000256" key="2">
    <source>
        <dbReference type="SAM" id="SignalP"/>
    </source>
</evidence>
<name>A0A8S1X349_9CILI</name>
<reference evidence="3" key="1">
    <citation type="submission" date="2021-01" db="EMBL/GenBank/DDBJ databases">
        <authorList>
            <consortium name="Genoscope - CEA"/>
            <person name="William W."/>
        </authorList>
    </citation>
    <scope>NUCLEOTIDE SEQUENCE</scope>
</reference>
<keyword evidence="4" id="KW-1185">Reference proteome</keyword>
<dbReference type="EMBL" id="CAJJDO010000108">
    <property type="protein sequence ID" value="CAD8194985.1"/>
    <property type="molecule type" value="Genomic_DNA"/>
</dbReference>
<feature type="transmembrane region" description="Helical" evidence="1">
    <location>
        <begin position="579"/>
        <end position="599"/>
    </location>
</feature>
<feature type="transmembrane region" description="Helical" evidence="1">
    <location>
        <begin position="1128"/>
        <end position="1148"/>
    </location>
</feature>
<organism evidence="3 4">
    <name type="scientific">Paramecium pentaurelia</name>
    <dbReference type="NCBI Taxonomy" id="43138"/>
    <lineage>
        <taxon>Eukaryota</taxon>
        <taxon>Sar</taxon>
        <taxon>Alveolata</taxon>
        <taxon>Ciliophora</taxon>
        <taxon>Intramacronucleata</taxon>
        <taxon>Oligohymenophorea</taxon>
        <taxon>Peniculida</taxon>
        <taxon>Parameciidae</taxon>
        <taxon>Paramecium</taxon>
    </lineage>
</organism>
<evidence type="ECO:0000313" key="3">
    <source>
        <dbReference type="EMBL" id="CAD8194985.1"/>
    </source>
</evidence>
<dbReference type="PANTHER" id="PTHR31513:SF2">
    <property type="entry name" value="MRAZ"/>
    <property type="match status" value="1"/>
</dbReference>
<keyword evidence="1" id="KW-1133">Transmembrane helix</keyword>
<proteinExistence type="predicted"/>
<keyword evidence="1" id="KW-0472">Membrane</keyword>
<keyword evidence="1" id="KW-0812">Transmembrane</keyword>
<accession>A0A8S1X349</accession>
<comment type="caution">
    <text evidence="3">The sequence shown here is derived from an EMBL/GenBank/DDBJ whole genome shotgun (WGS) entry which is preliminary data.</text>
</comment>
<dbReference type="AlphaFoldDB" id="A0A8S1X349"/>
<feature type="signal peptide" evidence="2">
    <location>
        <begin position="1"/>
        <end position="15"/>
    </location>
</feature>
<keyword evidence="2" id="KW-0732">Signal</keyword>
<feature type="chain" id="PRO_5035942632" description="Transmembrane protein" evidence="2">
    <location>
        <begin position="16"/>
        <end position="1159"/>
    </location>
</feature>
<dbReference type="OrthoDB" id="296921at2759"/>
<dbReference type="Proteomes" id="UP000689195">
    <property type="component" value="Unassembled WGS sequence"/>
</dbReference>
<feature type="transmembrane region" description="Helical" evidence="1">
    <location>
        <begin position="1021"/>
        <end position="1048"/>
    </location>
</feature>
<evidence type="ECO:0000313" key="4">
    <source>
        <dbReference type="Proteomes" id="UP000689195"/>
    </source>
</evidence>
<feature type="transmembrane region" description="Helical" evidence="1">
    <location>
        <begin position="1060"/>
        <end position="1083"/>
    </location>
</feature>
<sequence length="1159" mass="133669">MLTFLWILIVQLVNAQNCECNQQYTDLCLINKNCSLVISHLNNTSNQIDVLQIENCNVTICLEKLVNKAILQFNQLTIINANIIQNETCYFLLSQQVILQGNYTTIQSSNILFYGNVELQFIMTYNMTINNTNMLSNTISICTDYLQINYSTLRASMQNRSQCSCLNYQNCSNQVYIKSIYSFVGYITQNYINLSTTYIEDQWLQQFQCNFFNPQNLTYFTLLVSVKNQFNLSQHSKMKGFYIGVYSYSLEIDQTSLISSDGMGYSTNEGFGCGYTDKIIGLRQQCGGTGGSHGGMGGFSISPKPNYNQLCLQLQSKQIYDYSFNPVLPGSGGGGVTYVDQIQRIEIQGQGGGVIHLEVLNLQNDGIISSNGTSYIEEPYFGSGSGGSIQIRIIYFSGQGLVTANGGGSQSVDDFDTYQFARQKFYQTYQVYGGFGGGGRIRLFFFNITEMINSTYYQICNNTIQTNPGGLSIQQKSILNMSNQSLIKFQGSIIPTGCPQGSQGNFCQQCGNGFYKMLFGQAPCQPCFNTINQNTSYYSQGEKNTPFCQVECYDGKQPKDYQCLIGLAEFSQTLGGQNVIFALFIIIMLLLINIGIVWVSRDKNKKKSRQFYGSYDDSSLQQMSNSLSELNNKTYLISQDLHFHVRRIYLAGCNTYQNPWQIYQETLVDGDLNQGDNKRLQILFETFNQKALFTIFEKYILKFFKFYYYPLYVWILQLIQANKFNNLSKLFVQQEYLYNELDPDRDKIKLKFSCSKDKTLAFIDRLNLALKIVEQSNTLELPIYLVLSGYGTFSYPYQINIHDALIKRLWQQFSFNTNEESVNLFEKFVTEFNYYAVKIDFRQSQSSFTKRFLDLLNYTNQYNYEIFRLHHAIQADICIHIIAIQPSAQSQVYQLGNANQRELEFLSKQIHIMKNLPEEFTIKLSIIFNNYNKDRIVNLESFNNLAYNINEQLQIIINKDKDDLRNQIQLEKKKMQSKINCFKIDGMKQYKLKGIQVIKRFFTWLFSQITRYRDSRVNQQFLIAGICIVLAIQWCFVIAYPVLLFILLDIDKDQIFLAELITQILIFPLAQMISLVILSAWLLKSRRNYGKMYLLFNLCGLASSLIEFIFGCYDLFNFKSSAEFNLFKLFPIFFIMLSSHLVCLQMNFNELNKTKYFEI</sequence>
<protein>
    <recommendedName>
        <fullName evidence="5">Transmembrane protein</fullName>
    </recommendedName>
</protein>
<gene>
    <name evidence="3" type="ORF">PPENT_87.1.T1080067</name>
</gene>
<feature type="transmembrane region" description="Helical" evidence="1">
    <location>
        <begin position="1095"/>
        <end position="1116"/>
    </location>
</feature>
<evidence type="ECO:0008006" key="5">
    <source>
        <dbReference type="Google" id="ProtNLM"/>
    </source>
</evidence>